<evidence type="ECO:0000259" key="2">
    <source>
        <dbReference type="Pfam" id="PF01035"/>
    </source>
</evidence>
<keyword evidence="1" id="KW-0227">DNA damage</keyword>
<dbReference type="EMBL" id="JAJVKT010000017">
    <property type="protein sequence ID" value="MCE7509806.1"/>
    <property type="molecule type" value="Genomic_DNA"/>
</dbReference>
<proteinExistence type="predicted"/>
<reference evidence="3" key="1">
    <citation type="submission" date="2022-01" db="EMBL/GenBank/DDBJ databases">
        <authorList>
            <person name="Karlyshev A.V."/>
            <person name="Jaspars M."/>
        </authorList>
    </citation>
    <scope>NUCLEOTIDE SEQUENCE</scope>
    <source>
        <strain evidence="3">AGSA3-2</strain>
    </source>
</reference>
<dbReference type="Pfam" id="PF01035">
    <property type="entry name" value="DNA_binding_1"/>
    <property type="match status" value="1"/>
</dbReference>
<dbReference type="GeneID" id="94687830"/>
<dbReference type="RefSeq" id="WP_022993696.1">
    <property type="nucleotide sequence ID" value="NZ_CBDDTQ010000006.1"/>
</dbReference>
<evidence type="ECO:0000256" key="1">
    <source>
        <dbReference type="ARBA" id="ARBA00022763"/>
    </source>
</evidence>
<organism evidence="3 4">
    <name type="scientific">Alloalcanivorax xenomutans</name>
    <dbReference type="NCBI Taxonomy" id="1094342"/>
    <lineage>
        <taxon>Bacteria</taxon>
        <taxon>Pseudomonadati</taxon>
        <taxon>Pseudomonadota</taxon>
        <taxon>Gammaproteobacteria</taxon>
        <taxon>Oceanospirillales</taxon>
        <taxon>Alcanivoracaceae</taxon>
        <taxon>Alloalcanivorax</taxon>
    </lineage>
</organism>
<protein>
    <submittedName>
        <fullName evidence="3">MGMT family protein</fullName>
    </submittedName>
</protein>
<dbReference type="GO" id="GO:0006281">
    <property type="term" value="P:DNA repair"/>
    <property type="evidence" value="ECO:0007669"/>
    <property type="project" value="InterPro"/>
</dbReference>
<sequence length="110" mass="12169">MNQEFRDAVYQIVAAIPAGTVCSYGQVARMAGYPRHARFVGRLMSQLPKGSKLPWHRVIRGDGGLPLIGTPSGETQLRRLHKEGVAVLGHRVPLRRFQWRPEAAESAPGE</sequence>
<dbReference type="GO" id="GO:0003824">
    <property type="term" value="F:catalytic activity"/>
    <property type="evidence" value="ECO:0007669"/>
    <property type="project" value="InterPro"/>
</dbReference>
<comment type="caution">
    <text evidence="3">The sequence shown here is derived from an EMBL/GenBank/DDBJ whole genome shotgun (WGS) entry which is preliminary data.</text>
</comment>
<dbReference type="InterPro" id="IPR014048">
    <property type="entry name" value="MethylDNA_cys_MeTrfase_DNA-bd"/>
</dbReference>
<dbReference type="SUPFAM" id="SSF46767">
    <property type="entry name" value="Methylated DNA-protein cysteine methyltransferase, C-terminal domain"/>
    <property type="match status" value="1"/>
</dbReference>
<dbReference type="PANTHER" id="PTHR42942:SF1">
    <property type="entry name" value="ALKYLTRANSFERASE-LIKE PROTEIN 1"/>
    <property type="match status" value="1"/>
</dbReference>
<gene>
    <name evidence="3" type="ORF">LZG35_14270</name>
</gene>
<keyword evidence="4" id="KW-1185">Reference proteome</keyword>
<feature type="domain" description="Methylated-DNA-[protein]-cysteine S-methyltransferase DNA binding" evidence="2">
    <location>
        <begin position="4"/>
        <end position="85"/>
    </location>
</feature>
<evidence type="ECO:0000313" key="3">
    <source>
        <dbReference type="EMBL" id="MCE7509806.1"/>
    </source>
</evidence>
<dbReference type="Proteomes" id="UP001107961">
    <property type="component" value="Unassembled WGS sequence"/>
</dbReference>
<dbReference type="AlphaFoldDB" id="A0A9Q3ZFL7"/>
<name>A0A9Q3ZFL7_9GAMM</name>
<dbReference type="InterPro" id="IPR036388">
    <property type="entry name" value="WH-like_DNA-bd_sf"/>
</dbReference>
<accession>A0A9Q3ZFL7</accession>
<dbReference type="KEGG" id="axe:P40_16265"/>
<dbReference type="InterPro" id="IPR036217">
    <property type="entry name" value="MethylDNA_cys_MeTrfase_DNAb"/>
</dbReference>
<dbReference type="PANTHER" id="PTHR42942">
    <property type="entry name" value="6-O-METHYLGUANINE DNA METHYLTRANSFERASE"/>
    <property type="match status" value="1"/>
</dbReference>
<dbReference type="Gene3D" id="1.10.10.10">
    <property type="entry name" value="Winged helix-like DNA-binding domain superfamily/Winged helix DNA-binding domain"/>
    <property type="match status" value="1"/>
</dbReference>
<dbReference type="InterPro" id="IPR052520">
    <property type="entry name" value="ATL_DNA_repair"/>
</dbReference>
<dbReference type="CDD" id="cd06445">
    <property type="entry name" value="ATase"/>
    <property type="match status" value="1"/>
</dbReference>
<evidence type="ECO:0000313" key="4">
    <source>
        <dbReference type="Proteomes" id="UP001107961"/>
    </source>
</evidence>